<dbReference type="AlphaFoldDB" id="A0A3S0A7B3"/>
<sequence>MVVTTAPVLLNPQIELEVVDPDERAQALVDEGGTHFLHTLRNGQRLHIVCLPNTPPDAPLAALVPLDEHGFGRLEAIDRLLRSVHRRSVPRDPRLTRQQTRRARHMIQAVDGHLYGESYRTIAEVLFGIEHVAEEVWKTSSRRYATMDLIKHGLMMIAGGYRKLLQHRPRF</sequence>
<dbReference type="Pfam" id="PF10074">
    <property type="entry name" value="RovC_DNA-bd"/>
    <property type="match status" value="1"/>
</dbReference>
<dbReference type="OrthoDB" id="7261891at2"/>
<evidence type="ECO:0000313" key="3">
    <source>
        <dbReference type="Proteomes" id="UP000278398"/>
    </source>
</evidence>
<dbReference type="InterPro" id="IPR018754">
    <property type="entry name" value="RovC-like_DNA-bd"/>
</dbReference>
<accession>A0A3S0A7B3</accession>
<name>A0A3S0A7B3_9HYPH</name>
<keyword evidence="3" id="KW-1185">Reference proteome</keyword>
<dbReference type="EMBL" id="RWKW01000035">
    <property type="protein sequence ID" value="RST86362.1"/>
    <property type="molecule type" value="Genomic_DNA"/>
</dbReference>
<evidence type="ECO:0000259" key="1">
    <source>
        <dbReference type="Pfam" id="PF10074"/>
    </source>
</evidence>
<reference evidence="2 3" key="1">
    <citation type="submission" date="2018-12" db="EMBL/GenBank/DDBJ databases">
        <title>Mesorhizobium carbonis sp. nov., isolated from coal mine water.</title>
        <authorList>
            <person name="Xin W."/>
            <person name="Xu Z."/>
            <person name="Xiang F."/>
            <person name="Zhang J."/>
            <person name="Xi L."/>
            <person name="Liu J."/>
        </authorList>
    </citation>
    <scope>NUCLEOTIDE SEQUENCE [LARGE SCALE GENOMIC DNA]</scope>
    <source>
        <strain evidence="2 3">B2.3</strain>
    </source>
</reference>
<comment type="caution">
    <text evidence="2">The sequence shown here is derived from an EMBL/GenBank/DDBJ whole genome shotgun (WGS) entry which is preliminary data.</text>
</comment>
<organism evidence="2 3">
    <name type="scientific">Aquibium carbonis</name>
    <dbReference type="NCBI Taxonomy" id="2495581"/>
    <lineage>
        <taxon>Bacteria</taxon>
        <taxon>Pseudomonadati</taxon>
        <taxon>Pseudomonadota</taxon>
        <taxon>Alphaproteobacteria</taxon>
        <taxon>Hyphomicrobiales</taxon>
        <taxon>Phyllobacteriaceae</taxon>
        <taxon>Aquibium</taxon>
    </lineage>
</organism>
<dbReference type="Proteomes" id="UP000278398">
    <property type="component" value="Unassembled WGS sequence"/>
</dbReference>
<gene>
    <name evidence="2" type="ORF">EJC49_10245</name>
</gene>
<proteinExistence type="predicted"/>
<protein>
    <submittedName>
        <fullName evidence="2">DUF2285 domain-containing protein</fullName>
    </submittedName>
</protein>
<evidence type="ECO:0000313" key="2">
    <source>
        <dbReference type="EMBL" id="RST86362.1"/>
    </source>
</evidence>
<feature type="domain" description="T6SS Transcription factor RovC-like DNA binding" evidence="1">
    <location>
        <begin position="63"/>
        <end position="166"/>
    </location>
</feature>